<feature type="region of interest" description="Disordered" evidence="1">
    <location>
        <begin position="32"/>
        <end position="54"/>
    </location>
</feature>
<keyword evidence="3" id="KW-1185">Reference proteome</keyword>
<feature type="compositionally biased region" description="Low complexity" evidence="1">
    <location>
        <begin position="39"/>
        <end position="54"/>
    </location>
</feature>
<gene>
    <name evidence="2" type="ORF">COO92_12770</name>
</gene>
<dbReference type="Proteomes" id="UP000233332">
    <property type="component" value="Unassembled WGS sequence"/>
</dbReference>
<dbReference type="AlphaFoldDB" id="A0A2N3L4P2"/>
<feature type="compositionally biased region" description="Polar residues" evidence="1">
    <location>
        <begin position="378"/>
        <end position="399"/>
    </location>
</feature>
<reference evidence="2 3" key="1">
    <citation type="submission" date="2017-09" db="EMBL/GenBank/DDBJ databases">
        <title>Biodiversity and function of Thalassospira species in the particle-attached aromatic-hydrocarbon-degrading consortia from the surface seawater of the China South Sea.</title>
        <authorList>
            <person name="Dong C."/>
            <person name="Lai Q."/>
            <person name="Shao Z."/>
        </authorList>
    </citation>
    <scope>NUCLEOTIDE SEQUENCE [LARGE SCALE GENOMIC DNA]</scope>
    <source>
        <strain evidence="2 3">139Z-12</strain>
    </source>
</reference>
<evidence type="ECO:0000256" key="1">
    <source>
        <dbReference type="SAM" id="MobiDB-lite"/>
    </source>
</evidence>
<dbReference type="EMBL" id="NXGX01000005">
    <property type="protein sequence ID" value="PKR57650.1"/>
    <property type="molecule type" value="Genomic_DNA"/>
</dbReference>
<evidence type="ECO:0000313" key="3">
    <source>
        <dbReference type="Proteomes" id="UP000233332"/>
    </source>
</evidence>
<proteinExistence type="predicted"/>
<dbReference type="RefSeq" id="WP_101302676.1">
    <property type="nucleotide sequence ID" value="NZ_NXGX01000005.1"/>
</dbReference>
<feature type="region of interest" description="Disordered" evidence="1">
    <location>
        <begin position="373"/>
        <end position="399"/>
    </location>
</feature>
<name>A0A2N3L4P2_9PROT</name>
<evidence type="ECO:0000313" key="2">
    <source>
        <dbReference type="EMBL" id="PKR57650.1"/>
    </source>
</evidence>
<sequence>MTVGNWGAKALLIGVCMVGLIGCQTTTGDTSIPPVQGTAPALSSAPSSAQSSAPQQTVANLSETALISFELNNSGIGGYYGWQLQVTRAANNAGFIPFISNQLSSGQIQRFEVWPDRYAINVYRLGDLQYSGWVDVHPAQITVIYADFGLLFDDVKINNIADPALYQQAKNIPALLTPISSTYSPQTIQDTGGYRFDYRGPQQYGKHVGTGTVTISKAGKEFATIGNAALEDTGISGRIQFADNRTTDGTIVRLNGIYQLAPETRTFWPDGQEFTGRYQVFTPADGLLRMVDGTSWKGALRNERPFGAGRVMFAADGWIDLPSGEMFPNQTGTFSCGGITVPVGECYYHAGTRLASAAELDLLIERDRQIAAKDVKQPRQQATDAPQATETGCRQASGTFHDTTGNSTLTLDTPGQGRGNFISYTFGGAAKYRFEIDFTYTTTPDSISVTYEGIGTYSNAATGEVLQRMTIPSGTVPCQFDRDVLVFDGVEYRK</sequence>
<organism evidence="2 3">
    <name type="scientific">Thalassospira lohafexi</name>
    <dbReference type="NCBI Taxonomy" id="744227"/>
    <lineage>
        <taxon>Bacteria</taxon>
        <taxon>Pseudomonadati</taxon>
        <taxon>Pseudomonadota</taxon>
        <taxon>Alphaproteobacteria</taxon>
        <taxon>Rhodospirillales</taxon>
        <taxon>Thalassospiraceae</taxon>
        <taxon>Thalassospira</taxon>
    </lineage>
</organism>
<accession>A0A2N3L4P2</accession>
<protein>
    <submittedName>
        <fullName evidence="2">Uncharacterized protein</fullName>
    </submittedName>
</protein>
<comment type="caution">
    <text evidence="2">The sequence shown here is derived from an EMBL/GenBank/DDBJ whole genome shotgun (WGS) entry which is preliminary data.</text>
</comment>